<dbReference type="EMBL" id="LFOD01000038">
    <property type="protein sequence ID" value="KMV14888.1"/>
    <property type="molecule type" value="Genomic_DNA"/>
</dbReference>
<dbReference type="Proteomes" id="UP000037594">
    <property type="component" value="Unassembled WGS sequence"/>
</dbReference>
<dbReference type="InterPro" id="IPR036928">
    <property type="entry name" value="AS_sf"/>
</dbReference>
<feature type="domain" description="Amidase" evidence="1">
    <location>
        <begin position="36"/>
        <end position="252"/>
    </location>
</feature>
<protein>
    <submittedName>
        <fullName evidence="2">Amidohydrolase</fullName>
    </submittedName>
</protein>
<dbReference type="InterPro" id="IPR020556">
    <property type="entry name" value="Amidase_CS"/>
</dbReference>
<proteinExistence type="predicted"/>
<dbReference type="SUPFAM" id="SSF75304">
    <property type="entry name" value="Amidase signature (AS) enzymes"/>
    <property type="match status" value="1"/>
</dbReference>
<keyword evidence="2" id="KW-0378">Hydrolase</keyword>
<evidence type="ECO:0000313" key="3">
    <source>
        <dbReference type="Proteomes" id="UP000037594"/>
    </source>
</evidence>
<accession>A0A0J8TZS4</accession>
<feature type="domain" description="Amidase" evidence="1">
    <location>
        <begin position="307"/>
        <end position="438"/>
    </location>
</feature>
<dbReference type="OrthoDB" id="182039at2"/>
<dbReference type="AlphaFoldDB" id="A0A0J8TZS4"/>
<reference evidence="2 3" key="1">
    <citation type="submission" date="2015-06" db="EMBL/GenBank/DDBJ databases">
        <title>Genome sequence of Mycobacterium conceptionense strain MLE.</title>
        <authorList>
            <person name="Greninger A.L."/>
            <person name="Cunningham G."/>
            <person name="Chiu C.Y."/>
            <person name="Miller S."/>
        </authorList>
    </citation>
    <scope>NUCLEOTIDE SEQUENCE [LARGE SCALE GENOMIC DNA]</scope>
    <source>
        <strain evidence="2 3">MLE</strain>
    </source>
</reference>
<dbReference type="PANTHER" id="PTHR11895:SF176">
    <property type="entry name" value="AMIDASE AMID-RELATED"/>
    <property type="match status" value="1"/>
</dbReference>
<dbReference type="InterPro" id="IPR023631">
    <property type="entry name" value="Amidase_dom"/>
</dbReference>
<dbReference type="PATRIC" id="fig|451644.5.peg.5726"/>
<dbReference type="PANTHER" id="PTHR11895">
    <property type="entry name" value="TRANSAMIDASE"/>
    <property type="match status" value="1"/>
</dbReference>
<dbReference type="InterPro" id="IPR000120">
    <property type="entry name" value="Amidase"/>
</dbReference>
<dbReference type="Pfam" id="PF01425">
    <property type="entry name" value="Amidase"/>
    <property type="match status" value="2"/>
</dbReference>
<name>A0A0J8TZS4_9MYCO</name>
<dbReference type="PROSITE" id="PS00571">
    <property type="entry name" value="AMIDASES"/>
    <property type="match status" value="1"/>
</dbReference>
<dbReference type="RefSeq" id="WP_019345907.1">
    <property type="nucleotide sequence ID" value="NZ_AGSZ01000329.1"/>
</dbReference>
<sequence length="448" mass="46162">MTETADTAVVSGYFHDRDIPSLAADLRAGRTTSVQLVEHSLAAIAALDPTLNAFTTVDADGAITAAVEADRELSHGHDRGALHGIPVSVKDLIDIAGHVTTSGSQVNSGPAEADAECIRRLRAAGAVIVGKNVLHELAYGATGDRSAHGPSRNPWDTRKISGGSSGGSAVATAAGMVPLAVGTDTAGSVRVPAALCGVVGFKPAYRAIPTAGVHPLAPSLDHVGLFATSARGAADAYTAISGRPPQSTGAAPRVGWFEPAGIGPCDPEIADMARAALARAGITVDGTVGIPFAPGELSSALSVLQAAEAYAEHMDGLAGHEHTIDPEVLDRLLSGRDTAAWKYVRADRKRDALRTAVAALFDRFDVLAMPTVPTVATEIDQREHEIAGQPVEVRSALLSLTCPWNLTGHPALSVPAGTVAALPIGLQLITTRGSEHLIFDLAERIARP</sequence>
<evidence type="ECO:0000259" key="1">
    <source>
        <dbReference type="Pfam" id="PF01425"/>
    </source>
</evidence>
<organism evidence="2 3">
    <name type="scientific">Mycolicibacterium conceptionense</name>
    <dbReference type="NCBI Taxonomy" id="451644"/>
    <lineage>
        <taxon>Bacteria</taxon>
        <taxon>Bacillati</taxon>
        <taxon>Actinomycetota</taxon>
        <taxon>Actinomycetes</taxon>
        <taxon>Mycobacteriales</taxon>
        <taxon>Mycobacteriaceae</taxon>
        <taxon>Mycolicibacterium</taxon>
    </lineage>
</organism>
<dbReference type="Gene3D" id="3.90.1300.10">
    <property type="entry name" value="Amidase signature (AS) domain"/>
    <property type="match status" value="1"/>
</dbReference>
<evidence type="ECO:0000313" key="2">
    <source>
        <dbReference type="EMBL" id="KMV14888.1"/>
    </source>
</evidence>
<dbReference type="GO" id="GO:0016787">
    <property type="term" value="F:hydrolase activity"/>
    <property type="evidence" value="ECO:0007669"/>
    <property type="project" value="UniProtKB-KW"/>
</dbReference>
<comment type="caution">
    <text evidence="2">The sequence shown here is derived from an EMBL/GenBank/DDBJ whole genome shotgun (WGS) entry which is preliminary data.</text>
</comment>
<gene>
    <name evidence="2" type="ORF">ACT17_27770</name>
</gene>